<reference evidence="3 5" key="2">
    <citation type="journal article" date="2014" name="BMC Genomics">
        <title>An improved genome release (version Mt4.0) for the model legume Medicago truncatula.</title>
        <authorList>
            <person name="Tang H."/>
            <person name="Krishnakumar V."/>
            <person name="Bidwell S."/>
            <person name="Rosen B."/>
            <person name="Chan A."/>
            <person name="Zhou S."/>
            <person name="Gentzbittel L."/>
            <person name="Childs K.L."/>
            <person name="Yandell M."/>
            <person name="Gundlach H."/>
            <person name="Mayer K.F."/>
            <person name="Schwartz D.C."/>
            <person name="Town C.D."/>
        </authorList>
    </citation>
    <scope>GENOME REANNOTATION</scope>
    <source>
        <strain evidence="4 5">cv. Jemalong A17</strain>
    </source>
</reference>
<dbReference type="PaxDb" id="3880-AET04391"/>
<reference evidence="3 5" key="1">
    <citation type="journal article" date="2011" name="Nature">
        <title>The Medicago genome provides insight into the evolution of rhizobial symbioses.</title>
        <authorList>
            <person name="Young N.D."/>
            <person name="Debelle F."/>
            <person name="Oldroyd G.E."/>
            <person name="Geurts R."/>
            <person name="Cannon S.B."/>
            <person name="Udvardi M.K."/>
            <person name="Benedito V.A."/>
            <person name="Mayer K.F."/>
            <person name="Gouzy J."/>
            <person name="Schoof H."/>
            <person name="Van de Peer Y."/>
            <person name="Proost S."/>
            <person name="Cook D.R."/>
            <person name="Meyers B.C."/>
            <person name="Spannagl M."/>
            <person name="Cheung F."/>
            <person name="De Mita S."/>
            <person name="Krishnakumar V."/>
            <person name="Gundlach H."/>
            <person name="Zhou S."/>
            <person name="Mudge J."/>
            <person name="Bharti A.K."/>
            <person name="Murray J.D."/>
            <person name="Naoumkina M.A."/>
            <person name="Rosen B."/>
            <person name="Silverstein K.A."/>
            <person name="Tang H."/>
            <person name="Rombauts S."/>
            <person name="Zhao P.X."/>
            <person name="Zhou P."/>
            <person name="Barbe V."/>
            <person name="Bardou P."/>
            <person name="Bechner M."/>
            <person name="Bellec A."/>
            <person name="Berger A."/>
            <person name="Berges H."/>
            <person name="Bidwell S."/>
            <person name="Bisseling T."/>
            <person name="Choisne N."/>
            <person name="Couloux A."/>
            <person name="Denny R."/>
            <person name="Deshpande S."/>
            <person name="Dai X."/>
            <person name="Doyle J.J."/>
            <person name="Dudez A.M."/>
            <person name="Farmer A.D."/>
            <person name="Fouteau S."/>
            <person name="Franken C."/>
            <person name="Gibelin C."/>
            <person name="Gish J."/>
            <person name="Goldstein S."/>
            <person name="Gonzalez A.J."/>
            <person name="Green P.J."/>
            <person name="Hallab A."/>
            <person name="Hartog M."/>
            <person name="Hua A."/>
            <person name="Humphray S.J."/>
            <person name="Jeong D.H."/>
            <person name="Jing Y."/>
            <person name="Jocker A."/>
            <person name="Kenton S.M."/>
            <person name="Kim D.J."/>
            <person name="Klee K."/>
            <person name="Lai H."/>
            <person name="Lang C."/>
            <person name="Lin S."/>
            <person name="Macmil S.L."/>
            <person name="Magdelenat G."/>
            <person name="Matthews L."/>
            <person name="McCorrison J."/>
            <person name="Monaghan E.L."/>
            <person name="Mun J.H."/>
            <person name="Najar F.Z."/>
            <person name="Nicholson C."/>
            <person name="Noirot C."/>
            <person name="O'Bleness M."/>
            <person name="Paule C.R."/>
            <person name="Poulain J."/>
            <person name="Prion F."/>
            <person name="Qin B."/>
            <person name="Qu C."/>
            <person name="Retzel E.F."/>
            <person name="Riddle C."/>
            <person name="Sallet E."/>
            <person name="Samain S."/>
            <person name="Samson N."/>
            <person name="Sanders I."/>
            <person name="Saurat O."/>
            <person name="Scarpelli C."/>
            <person name="Schiex T."/>
            <person name="Segurens B."/>
            <person name="Severin A.J."/>
            <person name="Sherrier D.J."/>
            <person name="Shi R."/>
            <person name="Sims S."/>
            <person name="Singer S.R."/>
            <person name="Sinharoy S."/>
            <person name="Sterck L."/>
            <person name="Viollet A."/>
            <person name="Wang B.B."/>
            <person name="Wang K."/>
            <person name="Wang M."/>
            <person name="Wang X."/>
            <person name="Warfsmann J."/>
            <person name="Weissenbach J."/>
            <person name="White D.D."/>
            <person name="White J.D."/>
            <person name="Wiley G.B."/>
            <person name="Wincker P."/>
            <person name="Xing Y."/>
            <person name="Yang L."/>
            <person name="Yao Z."/>
            <person name="Ying F."/>
            <person name="Zhai J."/>
            <person name="Zhou L."/>
            <person name="Zuber A."/>
            <person name="Denarie J."/>
            <person name="Dixon R.A."/>
            <person name="May G.D."/>
            <person name="Schwartz D.C."/>
            <person name="Rogers J."/>
            <person name="Quetier F."/>
            <person name="Town C.D."/>
            <person name="Roe B.A."/>
        </authorList>
    </citation>
    <scope>NUCLEOTIDE SEQUENCE [LARGE SCALE GENOMIC DNA]</scope>
    <source>
        <strain evidence="3">A17</strain>
        <strain evidence="4 5">cv. Jemalong A17</strain>
    </source>
</reference>
<dbReference type="EnsemblPlants" id="AET04391">
    <property type="protein sequence ID" value="AET04391"/>
    <property type="gene ID" value="MTR_8g088310"/>
</dbReference>
<protein>
    <submittedName>
        <fullName evidence="3">Transmembrane protein, putative</fullName>
    </submittedName>
</protein>
<dbReference type="Proteomes" id="UP000002051">
    <property type="component" value="Chromosome 8"/>
</dbReference>
<dbReference type="EMBL" id="CM001224">
    <property type="protein sequence ID" value="AET04391.1"/>
    <property type="molecule type" value="Genomic_DNA"/>
</dbReference>
<keyword evidence="5" id="KW-1185">Reference proteome</keyword>
<organism evidence="3 5">
    <name type="scientific">Medicago truncatula</name>
    <name type="common">Barrel medic</name>
    <name type="synonym">Medicago tribuloides</name>
    <dbReference type="NCBI Taxonomy" id="3880"/>
    <lineage>
        <taxon>Eukaryota</taxon>
        <taxon>Viridiplantae</taxon>
        <taxon>Streptophyta</taxon>
        <taxon>Embryophyta</taxon>
        <taxon>Tracheophyta</taxon>
        <taxon>Spermatophyta</taxon>
        <taxon>Magnoliopsida</taxon>
        <taxon>eudicotyledons</taxon>
        <taxon>Gunneridae</taxon>
        <taxon>Pentapetalae</taxon>
        <taxon>rosids</taxon>
        <taxon>fabids</taxon>
        <taxon>Fabales</taxon>
        <taxon>Fabaceae</taxon>
        <taxon>Papilionoideae</taxon>
        <taxon>50 kb inversion clade</taxon>
        <taxon>NPAAA clade</taxon>
        <taxon>Hologalegina</taxon>
        <taxon>IRL clade</taxon>
        <taxon>Trifolieae</taxon>
        <taxon>Medicago</taxon>
    </lineage>
</organism>
<sequence>MRRGEKRILRHRQQQWPSSPSSFSNPLLFLPQPPPPLPTMIHDPSTFSTIHGLLTQVGGSDFVVMEEFNGAGGREEEGRRKGLVYGIKLEVMMTHPFEGCSSALWVEVIAIFIIAFLVTTLISEHQSVSTY</sequence>
<dbReference type="HOGENOM" id="CLU_1930702_0_0_1"/>
<dbReference type="AlphaFoldDB" id="G7L834"/>
<accession>G7L834</accession>
<evidence type="ECO:0000256" key="2">
    <source>
        <dbReference type="SAM" id="Phobius"/>
    </source>
</evidence>
<proteinExistence type="predicted"/>
<keyword evidence="2 3" id="KW-0812">Transmembrane</keyword>
<evidence type="ECO:0000313" key="4">
    <source>
        <dbReference type="EnsemblPlants" id="AET04391"/>
    </source>
</evidence>
<evidence type="ECO:0000313" key="5">
    <source>
        <dbReference type="Proteomes" id="UP000002051"/>
    </source>
</evidence>
<feature type="region of interest" description="Disordered" evidence="1">
    <location>
        <begin position="1"/>
        <end position="22"/>
    </location>
</feature>
<name>G7L834_MEDTR</name>
<keyword evidence="2" id="KW-0472">Membrane</keyword>
<evidence type="ECO:0000313" key="3">
    <source>
        <dbReference type="EMBL" id="AET04391.1"/>
    </source>
</evidence>
<reference evidence="4" key="3">
    <citation type="submission" date="2015-04" db="UniProtKB">
        <authorList>
            <consortium name="EnsemblPlants"/>
        </authorList>
    </citation>
    <scope>IDENTIFICATION</scope>
    <source>
        <strain evidence="4">cv. Jemalong A17</strain>
    </source>
</reference>
<feature type="transmembrane region" description="Helical" evidence="2">
    <location>
        <begin position="102"/>
        <end position="122"/>
    </location>
</feature>
<keyword evidence="2" id="KW-1133">Transmembrane helix</keyword>
<evidence type="ECO:0000256" key="1">
    <source>
        <dbReference type="SAM" id="MobiDB-lite"/>
    </source>
</evidence>
<gene>
    <name evidence="3" type="ordered locus">MTR_8g088310</name>
</gene>
<feature type="compositionally biased region" description="Basic residues" evidence="1">
    <location>
        <begin position="1"/>
        <end position="13"/>
    </location>
</feature>